<evidence type="ECO:0000313" key="2">
    <source>
        <dbReference type="EMBL" id="KAG2443427.1"/>
    </source>
</evidence>
<dbReference type="OrthoDB" id="10537164at2759"/>
<gene>
    <name evidence="2" type="ORF">HXX76_001785</name>
</gene>
<proteinExistence type="predicted"/>
<name>A0A835W7I3_CHLIN</name>
<feature type="compositionally biased region" description="Low complexity" evidence="1">
    <location>
        <begin position="229"/>
        <end position="240"/>
    </location>
</feature>
<feature type="region of interest" description="Disordered" evidence="1">
    <location>
        <begin position="229"/>
        <end position="349"/>
    </location>
</feature>
<dbReference type="Proteomes" id="UP000650467">
    <property type="component" value="Unassembled WGS sequence"/>
</dbReference>
<comment type="caution">
    <text evidence="2">The sequence shown here is derived from an EMBL/GenBank/DDBJ whole genome shotgun (WGS) entry which is preliminary data.</text>
</comment>
<evidence type="ECO:0000313" key="3">
    <source>
        <dbReference type="Proteomes" id="UP000650467"/>
    </source>
</evidence>
<keyword evidence="3" id="KW-1185">Reference proteome</keyword>
<sequence>MNNGVQTGALLDSLEGTAAYNNIVPFPLPENQEVALPTCAGSSAAPAPPKATTTATPKRFAKFAVGPVWGPAWIPTKLPGPTASESSGLDFVDLFDMPLPEVMARVDDAATFRMLGCTRGALHRVPAAAGSPAQPAPPAAININAMTRLRNAWIRNVSPVVALSVRNAIIADRIEKQRKAQALLDEQKAACAGLGSSSSSAASPVTCKAGGGGAAVKCRFVSAGHSQAAAATSPTHAAAPCGNGGGSERAEAFASAAPGASTSSFVSGAGSGAVGTNIAPPEAEQQQAASPATSVGAPSCTADSDMDVTSQRSSSSGAHCGGRRRGSRSRGLSGAGRQQGGQGGAASWI</sequence>
<dbReference type="EMBL" id="JAEHOC010000003">
    <property type="protein sequence ID" value="KAG2443427.1"/>
    <property type="molecule type" value="Genomic_DNA"/>
</dbReference>
<reference evidence="2" key="1">
    <citation type="journal article" date="2020" name="bioRxiv">
        <title>Comparative genomics of Chlamydomonas.</title>
        <authorList>
            <person name="Craig R.J."/>
            <person name="Hasan A.R."/>
            <person name="Ness R.W."/>
            <person name="Keightley P.D."/>
        </authorList>
    </citation>
    <scope>NUCLEOTIDE SEQUENCE</scope>
    <source>
        <strain evidence="2">SAG 7.73</strain>
    </source>
</reference>
<feature type="compositionally biased region" description="Gly residues" evidence="1">
    <location>
        <begin position="333"/>
        <end position="349"/>
    </location>
</feature>
<organism evidence="2 3">
    <name type="scientific">Chlamydomonas incerta</name>
    <dbReference type="NCBI Taxonomy" id="51695"/>
    <lineage>
        <taxon>Eukaryota</taxon>
        <taxon>Viridiplantae</taxon>
        <taxon>Chlorophyta</taxon>
        <taxon>core chlorophytes</taxon>
        <taxon>Chlorophyceae</taxon>
        <taxon>CS clade</taxon>
        <taxon>Chlamydomonadales</taxon>
        <taxon>Chlamydomonadaceae</taxon>
        <taxon>Chlamydomonas</taxon>
    </lineage>
</organism>
<dbReference type="AlphaFoldDB" id="A0A835W7I3"/>
<accession>A0A835W7I3</accession>
<feature type="compositionally biased region" description="Low complexity" evidence="1">
    <location>
        <begin position="252"/>
        <end position="292"/>
    </location>
</feature>
<protein>
    <submittedName>
        <fullName evidence="2">Uncharacterized protein</fullName>
    </submittedName>
</protein>
<evidence type="ECO:0000256" key="1">
    <source>
        <dbReference type="SAM" id="MobiDB-lite"/>
    </source>
</evidence>